<keyword evidence="3" id="KW-1185">Reference proteome</keyword>
<proteinExistence type="predicted"/>
<evidence type="ECO:0000256" key="1">
    <source>
        <dbReference type="SAM" id="MobiDB-lite"/>
    </source>
</evidence>
<feature type="region of interest" description="Disordered" evidence="1">
    <location>
        <begin position="1"/>
        <end position="45"/>
    </location>
</feature>
<evidence type="ECO:0000313" key="2">
    <source>
        <dbReference type="EMBL" id="KAG5611528.1"/>
    </source>
</evidence>
<reference evidence="2 3" key="1">
    <citation type="submission" date="2020-09" db="EMBL/GenBank/DDBJ databases">
        <title>De no assembly of potato wild relative species, Solanum commersonii.</title>
        <authorList>
            <person name="Cho K."/>
        </authorList>
    </citation>
    <scope>NUCLEOTIDE SEQUENCE [LARGE SCALE GENOMIC DNA]</scope>
    <source>
        <strain evidence="2">LZ3.2</strain>
        <tissue evidence="2">Leaf</tissue>
    </source>
</reference>
<organism evidence="2 3">
    <name type="scientific">Solanum commersonii</name>
    <name type="common">Commerson's wild potato</name>
    <name type="synonym">Commerson's nightshade</name>
    <dbReference type="NCBI Taxonomy" id="4109"/>
    <lineage>
        <taxon>Eukaryota</taxon>
        <taxon>Viridiplantae</taxon>
        <taxon>Streptophyta</taxon>
        <taxon>Embryophyta</taxon>
        <taxon>Tracheophyta</taxon>
        <taxon>Spermatophyta</taxon>
        <taxon>Magnoliopsida</taxon>
        <taxon>eudicotyledons</taxon>
        <taxon>Gunneridae</taxon>
        <taxon>Pentapetalae</taxon>
        <taxon>asterids</taxon>
        <taxon>lamiids</taxon>
        <taxon>Solanales</taxon>
        <taxon>Solanaceae</taxon>
        <taxon>Solanoideae</taxon>
        <taxon>Solaneae</taxon>
        <taxon>Solanum</taxon>
    </lineage>
</organism>
<gene>
    <name evidence="2" type="ORF">H5410_022809</name>
</gene>
<name>A0A9J5ZI66_SOLCO</name>
<dbReference type="AlphaFoldDB" id="A0A9J5ZI66"/>
<dbReference type="EMBL" id="JACXVP010000004">
    <property type="protein sequence ID" value="KAG5611528.1"/>
    <property type="molecule type" value="Genomic_DNA"/>
</dbReference>
<sequence length="105" mass="11384">MARPKVVGRNMPPRKKAKRIKINEDATASRGKATKLPTTDTPLADPSAVVVHSEVTLGTNAQVPSTIPGNDAQIDRAIEIGLRNKAWTLMSKKEQGSQKNKEKKA</sequence>
<protein>
    <submittedName>
        <fullName evidence="2">Uncharacterized protein</fullName>
    </submittedName>
</protein>
<accession>A0A9J5ZI66</accession>
<comment type="caution">
    <text evidence="2">The sequence shown here is derived from an EMBL/GenBank/DDBJ whole genome shotgun (WGS) entry which is preliminary data.</text>
</comment>
<evidence type="ECO:0000313" key="3">
    <source>
        <dbReference type="Proteomes" id="UP000824120"/>
    </source>
</evidence>
<dbReference type="Proteomes" id="UP000824120">
    <property type="component" value="Chromosome 4"/>
</dbReference>